<dbReference type="Proteomes" id="UP000823388">
    <property type="component" value="Chromosome 5N"/>
</dbReference>
<proteinExistence type="inferred from homology"/>
<dbReference type="GO" id="GO:0005886">
    <property type="term" value="C:plasma membrane"/>
    <property type="evidence" value="ECO:0007669"/>
    <property type="project" value="UniProtKB-SubCell"/>
</dbReference>
<accession>A0A8T0S2C6</accession>
<evidence type="ECO:0000256" key="4">
    <source>
        <dbReference type="ARBA" id="ARBA00022692"/>
    </source>
</evidence>
<evidence type="ECO:0000256" key="7">
    <source>
        <dbReference type="ARBA" id="ARBA00024340"/>
    </source>
</evidence>
<name>A0A8T0S2C6_PANVG</name>
<keyword evidence="3" id="KW-1003">Cell membrane</keyword>
<evidence type="ECO:0000256" key="3">
    <source>
        <dbReference type="ARBA" id="ARBA00022475"/>
    </source>
</evidence>
<keyword evidence="6" id="KW-0472">Membrane</keyword>
<comment type="similarity">
    <text evidence="7">Belongs to the DVL/RTFL small polypeptides family.</text>
</comment>
<evidence type="ECO:0000313" key="10">
    <source>
        <dbReference type="Proteomes" id="UP000823388"/>
    </source>
</evidence>
<comment type="subcellular location">
    <subcellularLocation>
        <location evidence="1">Cell membrane</location>
        <topology evidence="1">Single-pass membrane protein</topology>
    </subcellularLocation>
</comment>
<protein>
    <submittedName>
        <fullName evidence="9">Uncharacterized protein</fullName>
    </submittedName>
</protein>
<keyword evidence="5" id="KW-1133">Transmembrane helix</keyword>
<reference evidence="9" key="1">
    <citation type="submission" date="2020-05" db="EMBL/GenBank/DDBJ databases">
        <title>WGS assembly of Panicum virgatum.</title>
        <authorList>
            <person name="Lovell J.T."/>
            <person name="Jenkins J."/>
            <person name="Shu S."/>
            <person name="Juenger T.E."/>
            <person name="Schmutz J."/>
        </authorList>
    </citation>
    <scope>NUCLEOTIDE SEQUENCE</scope>
    <source>
        <strain evidence="9">AP13</strain>
    </source>
</reference>
<dbReference type="EMBL" id="CM029046">
    <property type="protein sequence ID" value="KAG2590963.1"/>
    <property type="molecule type" value="Genomic_DNA"/>
</dbReference>
<dbReference type="InterPro" id="IPR012552">
    <property type="entry name" value="DVL"/>
</dbReference>
<evidence type="ECO:0000313" key="9">
    <source>
        <dbReference type="EMBL" id="KAG2590963.1"/>
    </source>
</evidence>
<feature type="compositionally biased region" description="Low complexity" evidence="8">
    <location>
        <begin position="16"/>
        <end position="26"/>
    </location>
</feature>
<organism evidence="9 10">
    <name type="scientific">Panicum virgatum</name>
    <name type="common">Blackwell switchgrass</name>
    <dbReference type="NCBI Taxonomy" id="38727"/>
    <lineage>
        <taxon>Eukaryota</taxon>
        <taxon>Viridiplantae</taxon>
        <taxon>Streptophyta</taxon>
        <taxon>Embryophyta</taxon>
        <taxon>Tracheophyta</taxon>
        <taxon>Spermatophyta</taxon>
        <taxon>Magnoliopsida</taxon>
        <taxon>Liliopsida</taxon>
        <taxon>Poales</taxon>
        <taxon>Poaceae</taxon>
        <taxon>PACMAD clade</taxon>
        <taxon>Panicoideae</taxon>
        <taxon>Panicodae</taxon>
        <taxon>Paniceae</taxon>
        <taxon>Panicinae</taxon>
        <taxon>Panicum</taxon>
        <taxon>Panicum sect. Hiantes</taxon>
    </lineage>
</organism>
<evidence type="ECO:0000256" key="2">
    <source>
        <dbReference type="ARBA" id="ARBA00022473"/>
    </source>
</evidence>
<keyword evidence="10" id="KW-1185">Reference proteome</keyword>
<comment type="caution">
    <text evidence="9">The sequence shown here is derived from an EMBL/GenBank/DDBJ whole genome shotgun (WGS) entry which is preliminary data.</text>
</comment>
<feature type="region of interest" description="Disordered" evidence="8">
    <location>
        <begin position="1"/>
        <end position="27"/>
    </location>
</feature>
<evidence type="ECO:0000256" key="5">
    <source>
        <dbReference type="ARBA" id="ARBA00022989"/>
    </source>
</evidence>
<dbReference type="GO" id="GO:0048367">
    <property type="term" value="P:shoot system development"/>
    <property type="evidence" value="ECO:0007669"/>
    <property type="project" value="UniProtKB-ARBA"/>
</dbReference>
<dbReference type="Pfam" id="PF08137">
    <property type="entry name" value="DVL"/>
    <property type="match status" value="1"/>
</dbReference>
<evidence type="ECO:0000256" key="8">
    <source>
        <dbReference type="SAM" id="MobiDB-lite"/>
    </source>
</evidence>
<evidence type="ECO:0000256" key="1">
    <source>
        <dbReference type="ARBA" id="ARBA00004162"/>
    </source>
</evidence>
<dbReference type="GO" id="GO:0008285">
    <property type="term" value="P:negative regulation of cell population proliferation"/>
    <property type="evidence" value="ECO:0007669"/>
    <property type="project" value="InterPro"/>
</dbReference>
<dbReference type="AlphaFoldDB" id="A0A8T0S2C6"/>
<gene>
    <name evidence="9" type="ORF">PVAP13_5NG452500</name>
</gene>
<sequence length="51" mass="5788">MELVVVRSQRRGRRGGATSTSSGGLRRAVKEHRARLRIICRCVALLVFHRD</sequence>
<evidence type="ECO:0000256" key="6">
    <source>
        <dbReference type="ARBA" id="ARBA00023136"/>
    </source>
</evidence>
<keyword evidence="4" id="KW-0812">Transmembrane</keyword>
<keyword evidence="2" id="KW-0217">Developmental protein</keyword>